<evidence type="ECO:0000313" key="2">
    <source>
        <dbReference type="EMBL" id="KAJ7104020.1"/>
    </source>
</evidence>
<keyword evidence="3" id="KW-1185">Reference proteome</keyword>
<proteinExistence type="predicted"/>
<dbReference type="EMBL" id="JARJCN010000001">
    <property type="protein sequence ID" value="KAJ7104020.1"/>
    <property type="molecule type" value="Genomic_DNA"/>
</dbReference>
<dbReference type="AlphaFoldDB" id="A0AAD6UIB0"/>
<sequence>MTSLRTDRRDDAVAVPAIYFQRARRLTWTLMNTTPNSEKSVYFDARMSTTTPTTETAPALVESPVAASPVVAAPAPTVDAPASQVPAAATITPRSTPPPAAVTPPATPPTIVQPVPENDAERAESADTVDPNGVPPRQASPTGHARAASLGYAPSIDRRSLFTNTDGQTVNGSTFINGAGTTGPSATAEHNDSLHQRAASADAVLTEEQKAKISRSGTKSNKKLVRIIQTEAKVEKKALGVAIKELSELQKIQKTAVKREAKAQASYTTSLTQFQKHEAAFLAARTKFEAAQATLTSTTEALEISRRNAQEATAGMQEKSQEVDGLRTMLDVDEREREVKMVELTGKPSTKRWSILG</sequence>
<evidence type="ECO:0008006" key="4">
    <source>
        <dbReference type="Google" id="ProtNLM"/>
    </source>
</evidence>
<protein>
    <recommendedName>
        <fullName evidence="4">DNA binding protein Ncp1</fullName>
    </recommendedName>
</protein>
<gene>
    <name evidence="2" type="ORF">B0H15DRAFT_2351</name>
</gene>
<organism evidence="2 3">
    <name type="scientific">Mycena belliarum</name>
    <dbReference type="NCBI Taxonomy" id="1033014"/>
    <lineage>
        <taxon>Eukaryota</taxon>
        <taxon>Fungi</taxon>
        <taxon>Dikarya</taxon>
        <taxon>Basidiomycota</taxon>
        <taxon>Agaricomycotina</taxon>
        <taxon>Agaricomycetes</taxon>
        <taxon>Agaricomycetidae</taxon>
        <taxon>Agaricales</taxon>
        <taxon>Marasmiineae</taxon>
        <taxon>Mycenaceae</taxon>
        <taxon>Mycena</taxon>
    </lineage>
</organism>
<evidence type="ECO:0000313" key="3">
    <source>
        <dbReference type="Proteomes" id="UP001222325"/>
    </source>
</evidence>
<dbReference type="Proteomes" id="UP001222325">
    <property type="component" value="Unassembled WGS sequence"/>
</dbReference>
<comment type="caution">
    <text evidence="2">The sequence shown here is derived from an EMBL/GenBank/DDBJ whole genome shotgun (WGS) entry which is preliminary data.</text>
</comment>
<feature type="compositionally biased region" description="Pro residues" evidence="1">
    <location>
        <begin position="95"/>
        <end position="108"/>
    </location>
</feature>
<accession>A0AAD6UIB0</accession>
<name>A0AAD6UIB0_9AGAR</name>
<evidence type="ECO:0000256" key="1">
    <source>
        <dbReference type="SAM" id="MobiDB-lite"/>
    </source>
</evidence>
<feature type="region of interest" description="Disordered" evidence="1">
    <location>
        <begin position="162"/>
        <end position="192"/>
    </location>
</feature>
<feature type="region of interest" description="Disordered" evidence="1">
    <location>
        <begin position="90"/>
        <end position="146"/>
    </location>
</feature>
<reference evidence="2" key="1">
    <citation type="submission" date="2023-03" db="EMBL/GenBank/DDBJ databases">
        <title>Massive genome expansion in bonnet fungi (Mycena s.s.) driven by repeated elements and novel gene families across ecological guilds.</title>
        <authorList>
            <consortium name="Lawrence Berkeley National Laboratory"/>
            <person name="Harder C.B."/>
            <person name="Miyauchi S."/>
            <person name="Viragh M."/>
            <person name="Kuo A."/>
            <person name="Thoen E."/>
            <person name="Andreopoulos B."/>
            <person name="Lu D."/>
            <person name="Skrede I."/>
            <person name="Drula E."/>
            <person name="Henrissat B."/>
            <person name="Morin E."/>
            <person name="Kohler A."/>
            <person name="Barry K."/>
            <person name="LaButti K."/>
            <person name="Morin E."/>
            <person name="Salamov A."/>
            <person name="Lipzen A."/>
            <person name="Mereny Z."/>
            <person name="Hegedus B."/>
            <person name="Baldrian P."/>
            <person name="Stursova M."/>
            <person name="Weitz H."/>
            <person name="Taylor A."/>
            <person name="Grigoriev I.V."/>
            <person name="Nagy L.G."/>
            <person name="Martin F."/>
            <person name="Kauserud H."/>
        </authorList>
    </citation>
    <scope>NUCLEOTIDE SEQUENCE</scope>
    <source>
        <strain evidence="2">CBHHK173m</strain>
    </source>
</reference>
<feature type="compositionally biased region" description="Polar residues" evidence="1">
    <location>
        <begin position="162"/>
        <end position="176"/>
    </location>
</feature>